<evidence type="ECO:0000313" key="3">
    <source>
        <dbReference type="Proteomes" id="UP000008983"/>
    </source>
</evidence>
<gene>
    <name evidence="2" type="ORF">IMG5_171410</name>
</gene>
<dbReference type="GeneID" id="14904720"/>
<reference evidence="2 3" key="1">
    <citation type="submission" date="2011-07" db="EMBL/GenBank/DDBJ databases">
        <authorList>
            <person name="Coyne R."/>
            <person name="Brami D."/>
            <person name="Johnson J."/>
            <person name="Hostetler J."/>
            <person name="Hannick L."/>
            <person name="Clark T."/>
            <person name="Cassidy-Hanley D."/>
            <person name="Inman J."/>
        </authorList>
    </citation>
    <scope>NUCLEOTIDE SEQUENCE [LARGE SCALE GENOMIC DNA]</scope>
    <source>
        <strain evidence="2 3">G5</strain>
    </source>
</reference>
<evidence type="ECO:0000256" key="1">
    <source>
        <dbReference type="SAM" id="Phobius"/>
    </source>
</evidence>
<dbReference type="AlphaFoldDB" id="G0R1M0"/>
<organism evidence="2 3">
    <name type="scientific">Ichthyophthirius multifiliis</name>
    <name type="common">White spot disease agent</name>
    <name type="synonym">Ich</name>
    <dbReference type="NCBI Taxonomy" id="5932"/>
    <lineage>
        <taxon>Eukaryota</taxon>
        <taxon>Sar</taxon>
        <taxon>Alveolata</taxon>
        <taxon>Ciliophora</taxon>
        <taxon>Intramacronucleata</taxon>
        <taxon>Oligohymenophorea</taxon>
        <taxon>Hymenostomatida</taxon>
        <taxon>Ophryoglenina</taxon>
        <taxon>Ichthyophthirius</taxon>
    </lineage>
</organism>
<protein>
    <recommendedName>
        <fullName evidence="4">Transmembrane protein</fullName>
    </recommendedName>
</protein>
<feature type="transmembrane region" description="Helical" evidence="1">
    <location>
        <begin position="299"/>
        <end position="330"/>
    </location>
</feature>
<dbReference type="RefSeq" id="XP_004029866.1">
    <property type="nucleotide sequence ID" value="XM_004029818.1"/>
</dbReference>
<dbReference type="Proteomes" id="UP000008983">
    <property type="component" value="Unassembled WGS sequence"/>
</dbReference>
<accession>G0R1M0</accession>
<dbReference type="EMBL" id="GL984223">
    <property type="protein sequence ID" value="EGR28630.1"/>
    <property type="molecule type" value="Genomic_DNA"/>
</dbReference>
<evidence type="ECO:0000313" key="2">
    <source>
        <dbReference type="EMBL" id="EGR28630.1"/>
    </source>
</evidence>
<sequence>MLFPKKCQMLKIHFISPKINVLIQKKREILNFRLILVFFLDIHLCDLNIKYCNLYHIHLQEYSEKAKTQKKAKQYYFLHFKQLIFVQFCSYIYLIQLKKSTYGQKNPRNNQQVQVHFHNLIKEVFFSIILRTIIPYRHKKETNCNYFQECFNIQITSITDVQFLEYQIKQQKPKYLNFIAFQRIIYYNSQIKNHSGFLIKSNLVKIQKPNSLYNFLFFMKDRIYYIYIYINEKPQIFLKFKVQKLYFFNLYLINFPLILFLLSTYQFSLLNLYNLLFLAFIYQLFLYLGAFLFNEFFKLSLFIGVFIIYFLPVNLFLVVNYLIISFLLLIRLLMQRRYLLYWFSLSLIN</sequence>
<keyword evidence="1" id="KW-0472">Membrane</keyword>
<feature type="transmembrane region" description="Helical" evidence="1">
    <location>
        <begin position="75"/>
        <end position="95"/>
    </location>
</feature>
<feature type="transmembrane region" description="Helical" evidence="1">
    <location>
        <begin position="245"/>
        <end position="265"/>
    </location>
</feature>
<name>G0R1M0_ICHMU</name>
<proteinExistence type="predicted"/>
<keyword evidence="1" id="KW-1133">Transmembrane helix</keyword>
<dbReference type="InParanoid" id="G0R1M0"/>
<evidence type="ECO:0008006" key="4">
    <source>
        <dbReference type="Google" id="ProtNLM"/>
    </source>
</evidence>
<feature type="transmembrane region" description="Helical" evidence="1">
    <location>
        <begin position="272"/>
        <end position="293"/>
    </location>
</feature>
<keyword evidence="3" id="KW-1185">Reference proteome</keyword>
<keyword evidence="1" id="KW-0812">Transmembrane</keyword>